<evidence type="ECO:0000256" key="1">
    <source>
        <dbReference type="ARBA" id="ARBA00005715"/>
    </source>
</evidence>
<keyword evidence="11" id="KW-1185">Reference proteome</keyword>
<dbReference type="RefSeq" id="WP_345558563.1">
    <property type="nucleotide sequence ID" value="NZ_BAABIK010000031.1"/>
</dbReference>
<feature type="compositionally biased region" description="Pro residues" evidence="7">
    <location>
        <begin position="447"/>
        <end position="462"/>
    </location>
</feature>
<evidence type="ECO:0000256" key="5">
    <source>
        <dbReference type="ARBA" id="ARBA00022840"/>
    </source>
</evidence>
<gene>
    <name evidence="10" type="ORF">GCM10023224_43690</name>
</gene>
<accession>A0ABP9GY56</accession>
<keyword evidence="3" id="KW-0547">Nucleotide-binding</keyword>
<evidence type="ECO:0000259" key="9">
    <source>
        <dbReference type="Pfam" id="PF17042"/>
    </source>
</evidence>
<name>A0ABP9GY56_9ACTN</name>
<dbReference type="Pfam" id="PF07005">
    <property type="entry name" value="SBD_N"/>
    <property type="match status" value="1"/>
</dbReference>
<feature type="region of interest" description="Disordered" evidence="7">
    <location>
        <begin position="436"/>
        <end position="462"/>
    </location>
</feature>
<comment type="similarity">
    <text evidence="1">Belongs to the four-carbon acid sugar kinase family.</text>
</comment>
<dbReference type="GO" id="GO:0016301">
    <property type="term" value="F:kinase activity"/>
    <property type="evidence" value="ECO:0007669"/>
    <property type="project" value="UniProtKB-KW"/>
</dbReference>
<sequence length="462" mass="47246">MAQVLVVADDLTGANATGARFARAGMRVATVTPEQAPRAARDYDAVVVNLDSRHMPPGRAAEAVAAAIDAVWPVALVVKRTDTTLRGNVGAELEAAWRRVRARVAEPTPVRALLAPAFPASGRVTVDGVQLLDGVPLERTELALDPLSPMRTSVVADLLAEQTALPLRHVPLRSVAQGPLDAELAAGAEPVVLCDALTEQHLADIARAAARAHRDHGTVWVAVDPGPAGALLAEALGLRGSAAAAGPLLGVVGSATELTRRQLDAAARSGPVRFVEADAARLARDEPGYRAGLAGELADTLAAGAFPEPVVLRTSGAARDVVELPEAAKLALPGLLAGLVAEAVRGIGGAAPSGLYTSGGEVTSAVLDALEVRAFEVDGEVVPLAVHGRLSGGALDGVPVVTKGGLVGDDSTLVACLGELRRAVQARMRTVPAEVPEHHAPHAPNAPQAPDPPGPLRTPPRV</sequence>
<dbReference type="Gene3D" id="3.40.50.10840">
    <property type="entry name" value="Putative sugar-binding, N-terminal domain"/>
    <property type="match status" value="1"/>
</dbReference>
<evidence type="ECO:0000313" key="11">
    <source>
        <dbReference type="Proteomes" id="UP001499993"/>
    </source>
</evidence>
<protein>
    <submittedName>
        <fullName evidence="10">Four-carbon acid sugar kinase family protein</fullName>
    </submittedName>
</protein>
<evidence type="ECO:0000256" key="6">
    <source>
        <dbReference type="ARBA" id="ARBA00023277"/>
    </source>
</evidence>
<proteinExistence type="inferred from homology"/>
<organism evidence="10 11">
    <name type="scientific">Streptomonospora halophila</name>
    <dbReference type="NCBI Taxonomy" id="427369"/>
    <lineage>
        <taxon>Bacteria</taxon>
        <taxon>Bacillati</taxon>
        <taxon>Actinomycetota</taxon>
        <taxon>Actinomycetes</taxon>
        <taxon>Streptosporangiales</taxon>
        <taxon>Nocardiopsidaceae</taxon>
        <taxon>Streptomonospora</taxon>
    </lineage>
</organism>
<dbReference type="Pfam" id="PF17042">
    <property type="entry name" value="NBD_C"/>
    <property type="match status" value="1"/>
</dbReference>
<dbReference type="InterPro" id="IPR042213">
    <property type="entry name" value="NBD_C_sf"/>
</dbReference>
<feature type="domain" description="Four-carbon acid sugar kinase nucleotide binding" evidence="9">
    <location>
        <begin position="249"/>
        <end position="413"/>
    </location>
</feature>
<dbReference type="InterPro" id="IPR037051">
    <property type="entry name" value="4-carb_acid_sugar_kinase_N_sf"/>
</dbReference>
<evidence type="ECO:0000256" key="7">
    <source>
        <dbReference type="SAM" id="MobiDB-lite"/>
    </source>
</evidence>
<evidence type="ECO:0000256" key="2">
    <source>
        <dbReference type="ARBA" id="ARBA00022679"/>
    </source>
</evidence>
<dbReference type="EMBL" id="BAABIK010000031">
    <property type="protein sequence ID" value="GAA4953826.1"/>
    <property type="molecule type" value="Genomic_DNA"/>
</dbReference>
<comment type="caution">
    <text evidence="10">The sequence shown here is derived from an EMBL/GenBank/DDBJ whole genome shotgun (WGS) entry which is preliminary data.</text>
</comment>
<dbReference type="SUPFAM" id="SSF142764">
    <property type="entry name" value="YgbK-like"/>
    <property type="match status" value="1"/>
</dbReference>
<feature type="domain" description="Four-carbon acid sugar kinase N-terminal" evidence="8">
    <location>
        <begin position="5"/>
        <end position="226"/>
    </location>
</feature>
<keyword evidence="5" id="KW-0067">ATP-binding</keyword>
<evidence type="ECO:0000256" key="4">
    <source>
        <dbReference type="ARBA" id="ARBA00022777"/>
    </source>
</evidence>
<keyword evidence="6" id="KW-0119">Carbohydrate metabolism</keyword>
<reference evidence="11" key="1">
    <citation type="journal article" date="2019" name="Int. J. Syst. Evol. Microbiol.">
        <title>The Global Catalogue of Microorganisms (GCM) 10K type strain sequencing project: providing services to taxonomists for standard genome sequencing and annotation.</title>
        <authorList>
            <consortium name="The Broad Institute Genomics Platform"/>
            <consortium name="The Broad Institute Genome Sequencing Center for Infectious Disease"/>
            <person name="Wu L."/>
            <person name="Ma J."/>
        </authorList>
    </citation>
    <scope>NUCLEOTIDE SEQUENCE [LARGE SCALE GENOMIC DNA]</scope>
    <source>
        <strain evidence="11">JCM 18123</strain>
    </source>
</reference>
<keyword evidence="4 10" id="KW-0418">Kinase</keyword>
<dbReference type="InterPro" id="IPR010737">
    <property type="entry name" value="4-carb_acid_sugar_kinase_N"/>
</dbReference>
<evidence type="ECO:0000259" key="8">
    <source>
        <dbReference type="Pfam" id="PF07005"/>
    </source>
</evidence>
<dbReference type="InterPro" id="IPR031475">
    <property type="entry name" value="NBD_C"/>
</dbReference>
<dbReference type="Gene3D" id="3.40.980.20">
    <property type="entry name" value="Four-carbon acid sugar kinase, nucleotide binding domain"/>
    <property type="match status" value="1"/>
</dbReference>
<dbReference type="Proteomes" id="UP001499993">
    <property type="component" value="Unassembled WGS sequence"/>
</dbReference>
<evidence type="ECO:0000313" key="10">
    <source>
        <dbReference type="EMBL" id="GAA4953826.1"/>
    </source>
</evidence>
<evidence type="ECO:0000256" key="3">
    <source>
        <dbReference type="ARBA" id="ARBA00022741"/>
    </source>
</evidence>
<keyword evidence="2" id="KW-0808">Transferase</keyword>